<dbReference type="InterPro" id="IPR036052">
    <property type="entry name" value="TrpB-like_PALP_sf"/>
</dbReference>
<dbReference type="GO" id="GO:0006565">
    <property type="term" value="P:L-serine catabolic process"/>
    <property type="evidence" value="ECO:0007669"/>
    <property type="project" value="TreeGrafter"/>
</dbReference>
<dbReference type="RefSeq" id="WP_129890345.1">
    <property type="nucleotide sequence ID" value="NZ_CP035758.1"/>
</dbReference>
<evidence type="ECO:0000313" key="10">
    <source>
        <dbReference type="EMBL" id="QBD79292.1"/>
    </source>
</evidence>
<evidence type="ECO:0000256" key="4">
    <source>
        <dbReference type="ARBA" id="ARBA00012096"/>
    </source>
</evidence>
<keyword evidence="6" id="KW-0456">Lyase</keyword>
<dbReference type="SUPFAM" id="SSF53686">
    <property type="entry name" value="Tryptophan synthase beta subunit-like PLP-dependent enzymes"/>
    <property type="match status" value="1"/>
</dbReference>
<dbReference type="InterPro" id="IPR001926">
    <property type="entry name" value="TrpB-like_PALP"/>
</dbReference>
<reference evidence="10 11" key="1">
    <citation type="submission" date="2019-01" db="EMBL/GenBank/DDBJ databases">
        <title>Ktedonosporobacter rubrisoli SCAWS-G2.</title>
        <authorList>
            <person name="Huang Y."/>
            <person name="Yan B."/>
        </authorList>
    </citation>
    <scope>NUCLEOTIDE SEQUENCE [LARGE SCALE GENOMIC DNA]</scope>
    <source>
        <strain evidence="10 11">SCAWS-G2</strain>
    </source>
</reference>
<dbReference type="PANTHER" id="PTHR48078:SF7">
    <property type="entry name" value="BLL6502 PROTEIN"/>
    <property type="match status" value="1"/>
</dbReference>
<evidence type="ECO:0000256" key="8">
    <source>
        <dbReference type="ARBA" id="ARBA00031427"/>
    </source>
</evidence>
<evidence type="ECO:0000313" key="11">
    <source>
        <dbReference type="Proteomes" id="UP000290365"/>
    </source>
</evidence>
<evidence type="ECO:0000259" key="9">
    <source>
        <dbReference type="Pfam" id="PF00291"/>
    </source>
</evidence>
<dbReference type="CDD" id="cd01562">
    <property type="entry name" value="Thr-dehyd"/>
    <property type="match status" value="1"/>
</dbReference>
<evidence type="ECO:0000256" key="7">
    <source>
        <dbReference type="ARBA" id="ARBA00025527"/>
    </source>
</evidence>
<evidence type="ECO:0000256" key="2">
    <source>
        <dbReference type="ARBA" id="ARBA00001933"/>
    </source>
</evidence>
<comment type="cofactor">
    <cofactor evidence="2">
        <name>pyridoxal 5'-phosphate</name>
        <dbReference type="ChEBI" id="CHEBI:597326"/>
    </cofactor>
</comment>
<evidence type="ECO:0000256" key="1">
    <source>
        <dbReference type="ARBA" id="ARBA00001274"/>
    </source>
</evidence>
<dbReference type="EC" id="4.3.1.19" evidence="4"/>
<dbReference type="FunFam" id="3.40.50.1100:FF:000005">
    <property type="entry name" value="Threonine dehydratase catabolic"/>
    <property type="match status" value="1"/>
</dbReference>
<evidence type="ECO:0000256" key="3">
    <source>
        <dbReference type="ARBA" id="ARBA00010869"/>
    </source>
</evidence>
<protein>
    <recommendedName>
        <fullName evidence="4">threonine ammonia-lyase</fullName>
        <ecNumber evidence="4">4.3.1.19</ecNumber>
    </recommendedName>
    <alternativeName>
        <fullName evidence="8">Threonine deaminase</fullName>
    </alternativeName>
</protein>
<feature type="domain" description="Tryptophan synthase beta chain-like PALP" evidence="9">
    <location>
        <begin position="17"/>
        <end position="304"/>
    </location>
</feature>
<gene>
    <name evidence="10" type="ORF">EPA93_26215</name>
</gene>
<organism evidence="10 11">
    <name type="scientific">Ktedonosporobacter rubrisoli</name>
    <dbReference type="NCBI Taxonomy" id="2509675"/>
    <lineage>
        <taxon>Bacteria</taxon>
        <taxon>Bacillati</taxon>
        <taxon>Chloroflexota</taxon>
        <taxon>Ktedonobacteria</taxon>
        <taxon>Ktedonobacterales</taxon>
        <taxon>Ktedonosporobacteraceae</taxon>
        <taxon>Ktedonosporobacter</taxon>
    </lineage>
</organism>
<dbReference type="Pfam" id="PF00291">
    <property type="entry name" value="PALP"/>
    <property type="match status" value="1"/>
</dbReference>
<dbReference type="KEGG" id="kbs:EPA93_26215"/>
<comment type="catalytic activity">
    <reaction evidence="1">
        <text>L-threonine = 2-oxobutanoate + NH4(+)</text>
        <dbReference type="Rhea" id="RHEA:22108"/>
        <dbReference type="ChEBI" id="CHEBI:16763"/>
        <dbReference type="ChEBI" id="CHEBI:28938"/>
        <dbReference type="ChEBI" id="CHEBI:57926"/>
        <dbReference type="EC" id="4.3.1.19"/>
    </reaction>
</comment>
<dbReference type="AlphaFoldDB" id="A0A4P6JVC4"/>
<comment type="function">
    <text evidence="7">Catalyzes the anaerobic formation of alpha-ketobutyrate and ammonia from threonine in a two-step reaction. The first step involved a dehydration of threonine and a production of enamine intermediates (aminocrotonate), which tautomerizes to its imine form (iminobutyrate). Both intermediates are unstable and short-lived. The second step is the nonenzymatic hydrolysis of the enamine/imine intermediates to form 2-ketobutyrate and free ammonia. In the low water environment of the cell, the second step is accelerated by RidA.</text>
</comment>
<dbReference type="PANTHER" id="PTHR48078">
    <property type="entry name" value="THREONINE DEHYDRATASE, MITOCHONDRIAL-RELATED"/>
    <property type="match status" value="1"/>
</dbReference>
<dbReference type="GO" id="GO:0006567">
    <property type="term" value="P:L-threonine catabolic process"/>
    <property type="evidence" value="ECO:0007669"/>
    <property type="project" value="TreeGrafter"/>
</dbReference>
<keyword evidence="5" id="KW-0663">Pyridoxal phosphate</keyword>
<dbReference type="EMBL" id="CP035758">
    <property type="protein sequence ID" value="QBD79292.1"/>
    <property type="molecule type" value="Genomic_DNA"/>
</dbReference>
<dbReference type="GO" id="GO:0004794">
    <property type="term" value="F:threonine deaminase activity"/>
    <property type="evidence" value="ECO:0007669"/>
    <property type="project" value="UniProtKB-EC"/>
</dbReference>
<dbReference type="GO" id="GO:0009097">
    <property type="term" value="P:isoleucine biosynthetic process"/>
    <property type="evidence" value="ECO:0007669"/>
    <property type="project" value="TreeGrafter"/>
</dbReference>
<name>A0A4P6JVC4_KTERU</name>
<dbReference type="Gene3D" id="3.40.50.1100">
    <property type="match status" value="2"/>
</dbReference>
<comment type="similarity">
    <text evidence="3">Belongs to the serine/threonine dehydratase family.</text>
</comment>
<keyword evidence="11" id="KW-1185">Reference proteome</keyword>
<evidence type="ECO:0000256" key="5">
    <source>
        <dbReference type="ARBA" id="ARBA00022898"/>
    </source>
</evidence>
<dbReference type="GO" id="GO:0003941">
    <property type="term" value="F:L-serine ammonia-lyase activity"/>
    <property type="evidence" value="ECO:0007669"/>
    <property type="project" value="TreeGrafter"/>
</dbReference>
<dbReference type="OrthoDB" id="9811476at2"/>
<accession>A0A4P6JVC4</accession>
<proteinExistence type="inferred from homology"/>
<dbReference type="InterPro" id="IPR050147">
    <property type="entry name" value="Ser/Thr_Dehydratase"/>
</dbReference>
<dbReference type="Proteomes" id="UP000290365">
    <property type="component" value="Chromosome"/>
</dbReference>
<evidence type="ECO:0000256" key="6">
    <source>
        <dbReference type="ARBA" id="ARBA00023239"/>
    </source>
</evidence>
<sequence length="319" mass="34173">MYTPQFQDVLQARQRIRPYLARTPLHSYAPLNDLIGTEVYIKHENYQPVGAFKVRGGINLISQLSPEEREHGVISASTGNHGQSVAYAARLFGVSARIVVPEGANPGKVAAIQGMGAEVIAHGAGFDEAKRYCEELAQEHGYRYISSGDEPLLIAGVATEALEMLEDEPGIEVIFVPIGGGSGAAGTCIVAKAVNPAIQVIGVQSEASPTAYESWRARRLLSLPSRTFAEGLATGVAFALPQQIMQEKLDDFLLLSEEEIMRAMVYMIERAHTLAEAAGAAALAGAYRWRDKLQGKKVGVICSGGNTSLEHLKQALAAS</sequence>